<dbReference type="GO" id="GO:0008137">
    <property type="term" value="F:NADH dehydrogenase (ubiquinone) activity"/>
    <property type="evidence" value="ECO:0007669"/>
    <property type="project" value="UniProtKB-UniRule"/>
</dbReference>
<protein>
    <recommendedName>
        <fullName evidence="2">NADH-quinone oxidoreductase subunit J</fullName>
        <ecNumber evidence="2">7.1.1.-</ecNumber>
    </recommendedName>
</protein>
<evidence type="ECO:0000313" key="3">
    <source>
        <dbReference type="EMBL" id="OTA41518.1"/>
    </source>
</evidence>
<accession>A0A1Y2T537</accession>
<keyword evidence="2" id="KW-1133">Transmembrane helix</keyword>
<feature type="transmembrane region" description="Helical" evidence="2">
    <location>
        <begin position="142"/>
        <end position="163"/>
    </location>
</feature>
<name>A0A1Y2T537_SYMTR</name>
<evidence type="ECO:0000256" key="2">
    <source>
        <dbReference type="RuleBase" id="RU004429"/>
    </source>
</evidence>
<feature type="transmembrane region" description="Helical" evidence="2">
    <location>
        <begin position="93"/>
        <end position="113"/>
    </location>
</feature>
<feature type="transmembrane region" description="Helical" evidence="2">
    <location>
        <begin position="6"/>
        <end position="22"/>
    </location>
</feature>
<dbReference type="Pfam" id="PF00499">
    <property type="entry name" value="Oxidored_q3"/>
    <property type="match status" value="1"/>
</dbReference>
<dbReference type="AlphaFoldDB" id="A0A1Y2T537"/>
<keyword evidence="2" id="KW-0812">Transmembrane</keyword>
<sequence length="168" mass="17909">MNALFVIAGLMAVAGVLGVILAKPPVYQVMSTVFAFLGLSALYLSLQSEFLAVIQLIVYGGAIMILFLFVITLLTARRDPVEKDVGQLTKPKLAGYAVGGALLIMLAIVGLFGGEGRVAWSQVPANFGQVQPFGYELLTAHVFPFEVLAFVLMVAVIGVMILVGRHRA</sequence>
<dbReference type="PANTHER" id="PTHR33269:SF17">
    <property type="entry name" value="NADH-UBIQUINONE OXIDOREDUCTASE CHAIN 6"/>
    <property type="match status" value="1"/>
</dbReference>
<evidence type="ECO:0000256" key="1">
    <source>
        <dbReference type="ARBA" id="ARBA00005698"/>
    </source>
</evidence>
<organism evidence="3 4">
    <name type="scientific">Symbiobacterium thermophilum</name>
    <dbReference type="NCBI Taxonomy" id="2734"/>
    <lineage>
        <taxon>Bacteria</taxon>
        <taxon>Bacillati</taxon>
        <taxon>Bacillota</taxon>
        <taxon>Clostridia</taxon>
        <taxon>Eubacteriales</taxon>
        <taxon>Symbiobacteriaceae</taxon>
        <taxon>Symbiobacterium</taxon>
    </lineage>
</organism>
<comment type="subcellular location">
    <subcellularLocation>
        <location evidence="2">Cell membrane</location>
        <topology evidence="2">Multi-pass membrane protein</topology>
    </subcellularLocation>
</comment>
<comment type="similarity">
    <text evidence="1 2">Belongs to the complex I subunit 6 family.</text>
</comment>
<dbReference type="PANTHER" id="PTHR33269">
    <property type="entry name" value="NADH-UBIQUINONE OXIDOREDUCTASE CHAIN 6"/>
    <property type="match status" value="1"/>
</dbReference>
<proteinExistence type="inferred from homology"/>
<comment type="caution">
    <text evidence="3">The sequence shown here is derived from an EMBL/GenBank/DDBJ whole genome shotgun (WGS) entry which is preliminary data.</text>
</comment>
<dbReference type="Gene3D" id="1.20.120.1200">
    <property type="entry name" value="NADH-ubiquinone/plastoquinone oxidoreductase chain 6, subunit NuoJ"/>
    <property type="match status" value="1"/>
</dbReference>
<dbReference type="EMBL" id="LWLV01000405">
    <property type="protein sequence ID" value="OTA41518.1"/>
    <property type="molecule type" value="Genomic_DNA"/>
</dbReference>
<dbReference type="GO" id="GO:0005886">
    <property type="term" value="C:plasma membrane"/>
    <property type="evidence" value="ECO:0007669"/>
    <property type="project" value="UniProtKB-SubCell"/>
</dbReference>
<keyword evidence="2" id="KW-0874">Quinone</keyword>
<comment type="function">
    <text evidence="2">NDH-1 shuttles electrons from NADH, via FMN and iron-sulfur (Fe-S) centers, to quinones in the respiratory chain. Couples the redox reaction to proton translocation (for every two electrons transferred, four hydrogen ions are translocated across the cytoplasmic membrane), and thus conserves the redox energy in a proton gradient.</text>
</comment>
<keyword evidence="2" id="KW-1003">Cell membrane</keyword>
<keyword evidence="2" id="KW-0472">Membrane</keyword>
<dbReference type="EC" id="7.1.1.-" evidence="2"/>
<dbReference type="Proteomes" id="UP000194267">
    <property type="component" value="Unassembled WGS sequence"/>
</dbReference>
<feature type="transmembrane region" description="Helical" evidence="2">
    <location>
        <begin position="52"/>
        <end position="73"/>
    </location>
</feature>
<dbReference type="InterPro" id="IPR001457">
    <property type="entry name" value="NADH_UbQ/plastoQ_OxRdtase_su6"/>
</dbReference>
<comment type="catalytic activity">
    <reaction evidence="2">
        <text>a quinone + NADH + 5 H(+)(in) = a quinol + NAD(+) + 4 H(+)(out)</text>
        <dbReference type="Rhea" id="RHEA:57888"/>
        <dbReference type="ChEBI" id="CHEBI:15378"/>
        <dbReference type="ChEBI" id="CHEBI:24646"/>
        <dbReference type="ChEBI" id="CHEBI:57540"/>
        <dbReference type="ChEBI" id="CHEBI:57945"/>
        <dbReference type="ChEBI" id="CHEBI:132124"/>
    </reaction>
</comment>
<dbReference type="InterPro" id="IPR042106">
    <property type="entry name" value="Nuo/plastoQ_OxRdtase_6_NuoJ"/>
</dbReference>
<keyword evidence="2" id="KW-0520">NAD</keyword>
<reference evidence="4" key="1">
    <citation type="submission" date="2016-04" db="EMBL/GenBank/DDBJ databases">
        <authorList>
            <person name="Antunes L.P."/>
            <person name="Martins L.F."/>
            <person name="Pereira R.V."/>
            <person name="Thomas A.M."/>
            <person name="Barbosa D."/>
            <person name="Nascimento L."/>
            <person name="Silva G.M."/>
            <person name="Condomitti G.W."/>
            <person name="Digiampietri L.A."/>
            <person name="Lombardi K.C."/>
            <person name="Ramos P.L."/>
            <person name="Quaggio R.B."/>
            <person name="Oliveira J.C."/>
            <person name="Pascon R.C."/>
            <person name="Cruz J.B."/>
            <person name="Silva A.M."/>
            <person name="Setubal J.C."/>
        </authorList>
    </citation>
    <scope>NUCLEOTIDE SEQUENCE [LARGE SCALE GENOMIC DNA]</scope>
</reference>
<dbReference type="GO" id="GO:0048038">
    <property type="term" value="F:quinone binding"/>
    <property type="evidence" value="ECO:0007669"/>
    <property type="project" value="UniProtKB-UniRule"/>
</dbReference>
<evidence type="ECO:0000313" key="4">
    <source>
        <dbReference type="Proteomes" id="UP000194267"/>
    </source>
</evidence>
<feature type="transmembrane region" description="Helical" evidence="2">
    <location>
        <begin position="29"/>
        <end position="46"/>
    </location>
</feature>
<gene>
    <name evidence="3" type="ORF">A6D92_06010</name>
</gene>